<dbReference type="KEGG" id="sla:SERLADRAFT_459809"/>
<protein>
    <submittedName>
        <fullName evidence="1">Uncharacterized protein</fullName>
    </submittedName>
</protein>
<sequence length="81" mass="9318">MTRLTPPRCTGEIATSPDFLRLATEPDNLGRAKRVREEPYAFLDGLLSTEALVLKHNMEVNQHIVMRNIMLVIWSQTKLLR</sequence>
<dbReference type="EMBL" id="GL945430">
    <property type="protein sequence ID" value="EGO28918.1"/>
    <property type="molecule type" value="Genomic_DNA"/>
</dbReference>
<name>F8NLJ4_SERL9</name>
<organism>
    <name type="scientific">Serpula lacrymans var. lacrymans (strain S7.9)</name>
    <name type="common">Dry rot fungus</name>
    <dbReference type="NCBI Taxonomy" id="578457"/>
    <lineage>
        <taxon>Eukaryota</taxon>
        <taxon>Fungi</taxon>
        <taxon>Dikarya</taxon>
        <taxon>Basidiomycota</taxon>
        <taxon>Agaricomycotina</taxon>
        <taxon>Agaricomycetes</taxon>
        <taxon>Agaricomycetidae</taxon>
        <taxon>Boletales</taxon>
        <taxon>Coniophorineae</taxon>
        <taxon>Serpulaceae</taxon>
        <taxon>Serpula</taxon>
    </lineage>
</organism>
<dbReference type="RefSeq" id="XP_007315117.1">
    <property type="nucleotide sequence ID" value="XM_007315055.1"/>
</dbReference>
<evidence type="ECO:0000313" key="1">
    <source>
        <dbReference type="EMBL" id="EGO28918.1"/>
    </source>
</evidence>
<reference evidence="1" key="1">
    <citation type="submission" date="2011-04" db="EMBL/GenBank/DDBJ databases">
        <title>Evolution of plant cell wall degrading machinery underlies the functional diversity of forest fungi.</title>
        <authorList>
            <consortium name="US DOE Joint Genome Institute (JGI-PGF)"/>
            <person name="Eastwood D.C."/>
            <person name="Floudas D."/>
            <person name="Binder M."/>
            <person name="Majcherczyk A."/>
            <person name="Schneider P."/>
            <person name="Aerts A."/>
            <person name="Asiegbu F.O."/>
            <person name="Baker S.E."/>
            <person name="Barry K."/>
            <person name="Bendiksby M."/>
            <person name="Blumentritt M."/>
            <person name="Coutinho P.M."/>
            <person name="Cullen D."/>
            <person name="Cullen D."/>
            <person name="Gathman A."/>
            <person name="Goodell B."/>
            <person name="Henrissat B."/>
            <person name="Ihrmark K."/>
            <person name="Kauserud H."/>
            <person name="Kohler A."/>
            <person name="LaButti K."/>
            <person name="Lapidus A."/>
            <person name="Lavin J.L."/>
            <person name="Lee Y.-H."/>
            <person name="Lindquist E."/>
            <person name="Lilly W."/>
            <person name="Lucas S."/>
            <person name="Morin E."/>
            <person name="Murat C."/>
            <person name="Oguiza J.A."/>
            <person name="Park J."/>
            <person name="Pisabarro A.G."/>
            <person name="Riley R."/>
            <person name="Rosling A."/>
            <person name="Salamov A."/>
            <person name="Schmidt O."/>
            <person name="Schmutz J."/>
            <person name="Skrede I."/>
            <person name="Stenlid J."/>
            <person name="Wiebenga A."/>
            <person name="Xie X."/>
            <person name="Kues U."/>
            <person name="Hibbett D.S."/>
            <person name="Hoffmeister D."/>
            <person name="Hogberg N."/>
            <person name="Martin F."/>
            <person name="Grigoriev I.V."/>
            <person name="Watkinson S.C."/>
        </authorList>
    </citation>
    <scope>NUCLEOTIDE SEQUENCE</scope>
    <source>
        <strain evidence="1">S7.9</strain>
    </source>
</reference>
<dbReference type="Proteomes" id="UP000008064">
    <property type="component" value="Unassembled WGS sequence"/>
</dbReference>
<gene>
    <name evidence="1" type="ORF">SERLADRAFT_459809</name>
</gene>
<dbReference type="HOGENOM" id="CLU_2575330_0_0_1"/>
<accession>F8NLJ4</accession>
<dbReference type="AlphaFoldDB" id="F8NLJ4"/>
<dbReference type="GeneID" id="18817974"/>
<proteinExistence type="predicted"/>